<accession>A0A4V2RDN1</accession>
<comment type="caution">
    <text evidence="2">The sequence shown here is derived from an EMBL/GenBank/DDBJ whole genome shotgun (WGS) entry which is preliminary data.</text>
</comment>
<evidence type="ECO:0000259" key="1">
    <source>
        <dbReference type="PROSITE" id="PS50090"/>
    </source>
</evidence>
<proteinExistence type="predicted"/>
<feature type="domain" description="Myb-like" evidence="1">
    <location>
        <begin position="1"/>
        <end position="46"/>
    </location>
</feature>
<dbReference type="PROSITE" id="PS50090">
    <property type="entry name" value="MYB_LIKE"/>
    <property type="match status" value="1"/>
</dbReference>
<reference evidence="2 3" key="1">
    <citation type="journal article" date="2015" name="Stand. Genomic Sci.">
        <title>Genomic Encyclopedia of Bacterial and Archaeal Type Strains, Phase III: the genomes of soil and plant-associated and newly described type strains.</title>
        <authorList>
            <person name="Whitman W.B."/>
            <person name="Woyke T."/>
            <person name="Klenk H.P."/>
            <person name="Zhou Y."/>
            <person name="Lilburn T.G."/>
            <person name="Beck B.J."/>
            <person name="De Vos P."/>
            <person name="Vandamme P."/>
            <person name="Eisen J.A."/>
            <person name="Garrity G."/>
            <person name="Hugenholtz P."/>
            <person name="Kyrpides N.C."/>
        </authorList>
    </citation>
    <scope>NUCLEOTIDE SEQUENCE [LARGE SCALE GENOMIC DNA]</scope>
    <source>
        <strain evidence="2 3">CV53</strain>
    </source>
</reference>
<keyword evidence="3" id="KW-1185">Reference proteome</keyword>
<dbReference type="InterPro" id="IPR001005">
    <property type="entry name" value="SANT/Myb"/>
</dbReference>
<dbReference type="EMBL" id="SLVV01000005">
    <property type="protein sequence ID" value="TCN25460.1"/>
    <property type="molecule type" value="Genomic_DNA"/>
</dbReference>
<evidence type="ECO:0000313" key="3">
    <source>
        <dbReference type="Proteomes" id="UP000295689"/>
    </source>
</evidence>
<dbReference type="AlphaFoldDB" id="A0A4V2RDN1"/>
<name>A0A4V2RDN1_9BACI</name>
<evidence type="ECO:0000313" key="2">
    <source>
        <dbReference type="EMBL" id="TCN25460.1"/>
    </source>
</evidence>
<dbReference type="RefSeq" id="WP_132005187.1">
    <property type="nucleotide sequence ID" value="NZ_JABUHM010000003.1"/>
</dbReference>
<protein>
    <recommendedName>
        <fullName evidence="1">Myb-like domain-containing protein</fullName>
    </recommendedName>
</protein>
<dbReference type="Proteomes" id="UP000295689">
    <property type="component" value="Unassembled WGS sequence"/>
</dbReference>
<organism evidence="2 3">
    <name type="scientific">Mesobacillus foraminis</name>
    <dbReference type="NCBI Taxonomy" id="279826"/>
    <lineage>
        <taxon>Bacteria</taxon>
        <taxon>Bacillati</taxon>
        <taxon>Bacillota</taxon>
        <taxon>Bacilli</taxon>
        <taxon>Bacillales</taxon>
        <taxon>Bacillaceae</taxon>
        <taxon>Mesobacillus</taxon>
    </lineage>
</organism>
<dbReference type="CDD" id="cd00167">
    <property type="entry name" value="SANT"/>
    <property type="match status" value="1"/>
</dbReference>
<gene>
    <name evidence="2" type="ORF">EV146_105117</name>
</gene>
<dbReference type="Gene3D" id="1.10.10.60">
    <property type="entry name" value="Homeodomain-like"/>
    <property type="match status" value="1"/>
</dbReference>
<sequence>MGMKTWSKKEDEILINNFSTIKWEELLEMLPEKTEKQILNRADKLCLTREDELIEIYYDEDREAWVETWDIYAAKLKGTVSSVIPAKKGTTFEEARKALGKRICKAFFKLFKPRYDLFLKEVGLEHDKEIASKFFDMEMELFATSDENKQHEIKKQFMEEIMEILKKKFQPNKGKEK</sequence>